<evidence type="ECO:0000256" key="1">
    <source>
        <dbReference type="SAM" id="MobiDB-lite"/>
    </source>
</evidence>
<keyword evidence="2" id="KW-0732">Signal</keyword>
<evidence type="ECO:0000313" key="6">
    <source>
        <dbReference type="Proteomes" id="UP000566813"/>
    </source>
</evidence>
<dbReference type="PANTHER" id="PTHR34183">
    <property type="entry name" value="ENDOLYTIC PEPTIDOGLYCAN TRANSGLYCOSYLASE RLPA"/>
    <property type="match status" value="1"/>
</dbReference>
<dbReference type="GO" id="GO:0042834">
    <property type="term" value="F:peptidoglycan binding"/>
    <property type="evidence" value="ECO:0007669"/>
    <property type="project" value="InterPro"/>
</dbReference>
<dbReference type="InterPro" id="IPR009009">
    <property type="entry name" value="RlpA-like_DPBB"/>
</dbReference>
<dbReference type="Gene3D" id="3.30.70.1070">
    <property type="entry name" value="Sporulation related repeat"/>
    <property type="match status" value="1"/>
</dbReference>
<feature type="chain" id="PRO_5030993707" evidence="2">
    <location>
        <begin position="31"/>
        <end position="308"/>
    </location>
</feature>
<accession>A0A7X1FT40</accession>
<feature type="signal peptide" evidence="2">
    <location>
        <begin position="1"/>
        <end position="30"/>
    </location>
</feature>
<dbReference type="RefSeq" id="WP_185664751.1">
    <property type="nucleotide sequence ID" value="NZ_JACLAW010000009.1"/>
</dbReference>
<evidence type="ECO:0000256" key="2">
    <source>
        <dbReference type="SAM" id="SignalP"/>
    </source>
</evidence>
<dbReference type="CDD" id="cd22268">
    <property type="entry name" value="DPBB_RlpA-like"/>
    <property type="match status" value="1"/>
</dbReference>
<evidence type="ECO:0000313" key="5">
    <source>
        <dbReference type="EMBL" id="MBC2666458.1"/>
    </source>
</evidence>
<sequence>MRLPVETPAVLALALLAAGCGAGAPPLSLAQTPAPSGPAADYPMVLGAPFTVDGVKYTPADTLNYDQVGYAAIGGEGQGITLVHRTLPLPSYVEVTSLKSGKTVLVRAERRGPMTGGAIVELSPAAAAQLGVSGDRAPIRIRRVNPPEAERALLRSGQQAPERMDTPMSLVAVLMRKLDPAAPPPAATPTAPALAEAAPQPAPALAAAPMAKPQPKAAVKLGAKPEAPSVSGAEPRPAAKGIFAVQVAAFADPANAAAAARKLGGSITPAGKFRVVRITGFASAADAGAALAKARSAGYSDARIQRVN</sequence>
<dbReference type="PANTHER" id="PTHR34183:SF8">
    <property type="entry name" value="ENDOLYTIC PEPTIDOGLYCAN TRANSGLYCOSYLASE RLPA-RELATED"/>
    <property type="match status" value="1"/>
</dbReference>
<protein>
    <submittedName>
        <fullName evidence="5">SPOR domain-containing protein</fullName>
    </submittedName>
</protein>
<dbReference type="Pfam" id="PF03330">
    <property type="entry name" value="DPBB_1"/>
    <property type="match status" value="1"/>
</dbReference>
<dbReference type="SUPFAM" id="SSF110997">
    <property type="entry name" value="Sporulation related repeat"/>
    <property type="match status" value="1"/>
</dbReference>
<evidence type="ECO:0000259" key="3">
    <source>
        <dbReference type="Pfam" id="PF03330"/>
    </source>
</evidence>
<dbReference type="InterPro" id="IPR036680">
    <property type="entry name" value="SPOR-like_sf"/>
</dbReference>
<dbReference type="Gene3D" id="2.40.40.10">
    <property type="entry name" value="RlpA-like domain"/>
    <property type="match status" value="1"/>
</dbReference>
<feature type="domain" description="RlpA-like protein double-psi beta-barrel" evidence="3">
    <location>
        <begin position="81"/>
        <end position="134"/>
    </location>
</feature>
<dbReference type="PROSITE" id="PS51257">
    <property type="entry name" value="PROKAR_LIPOPROTEIN"/>
    <property type="match status" value="1"/>
</dbReference>
<dbReference type="Proteomes" id="UP000566813">
    <property type="component" value="Unassembled WGS sequence"/>
</dbReference>
<gene>
    <name evidence="5" type="ORF">H7F51_13090</name>
</gene>
<evidence type="ECO:0000259" key="4">
    <source>
        <dbReference type="Pfam" id="PF05036"/>
    </source>
</evidence>
<feature type="region of interest" description="Disordered" evidence="1">
    <location>
        <begin position="181"/>
        <end position="211"/>
    </location>
</feature>
<feature type="compositionally biased region" description="Low complexity" evidence="1">
    <location>
        <begin position="188"/>
        <end position="211"/>
    </location>
</feature>
<dbReference type="Pfam" id="PF05036">
    <property type="entry name" value="SPOR"/>
    <property type="match status" value="1"/>
</dbReference>
<keyword evidence="6" id="KW-1185">Reference proteome</keyword>
<dbReference type="InterPro" id="IPR036908">
    <property type="entry name" value="RlpA-like_sf"/>
</dbReference>
<comment type="caution">
    <text evidence="5">The sequence shown here is derived from an EMBL/GenBank/DDBJ whole genome shotgun (WGS) entry which is preliminary data.</text>
</comment>
<feature type="domain" description="SPOR" evidence="4">
    <location>
        <begin position="240"/>
        <end position="302"/>
    </location>
</feature>
<dbReference type="InterPro" id="IPR007730">
    <property type="entry name" value="SPOR-like_dom"/>
</dbReference>
<proteinExistence type="predicted"/>
<dbReference type="EMBL" id="JACLAW010000009">
    <property type="protein sequence ID" value="MBC2666458.1"/>
    <property type="molecule type" value="Genomic_DNA"/>
</dbReference>
<name>A0A7X1FT40_9SPHN</name>
<reference evidence="5 6" key="1">
    <citation type="submission" date="2020-08" db="EMBL/GenBank/DDBJ databases">
        <title>The genome sequence of type strain Novosphingobium flavum NBRC 111647.</title>
        <authorList>
            <person name="Liu Y."/>
        </authorList>
    </citation>
    <scope>NUCLEOTIDE SEQUENCE [LARGE SCALE GENOMIC DNA]</scope>
    <source>
        <strain evidence="5 6">NBRC 111647</strain>
    </source>
</reference>
<dbReference type="AlphaFoldDB" id="A0A7X1FT40"/>
<organism evidence="5 6">
    <name type="scientific">Novosphingobium flavum</name>
    <dbReference type="NCBI Taxonomy" id="1778672"/>
    <lineage>
        <taxon>Bacteria</taxon>
        <taxon>Pseudomonadati</taxon>
        <taxon>Pseudomonadota</taxon>
        <taxon>Alphaproteobacteria</taxon>
        <taxon>Sphingomonadales</taxon>
        <taxon>Sphingomonadaceae</taxon>
        <taxon>Novosphingobium</taxon>
    </lineage>
</organism>
<feature type="region of interest" description="Disordered" evidence="1">
    <location>
        <begin position="216"/>
        <end position="235"/>
    </location>
</feature>